<feature type="binding site" evidence="7">
    <location>
        <begin position="185"/>
        <end position="186"/>
    </location>
    <ligand>
        <name>substrate</name>
    </ligand>
</feature>
<organism evidence="9 10">
    <name type="scientific">Parasediminibacterium paludis</name>
    <dbReference type="NCBI Taxonomy" id="908966"/>
    <lineage>
        <taxon>Bacteria</taxon>
        <taxon>Pseudomonadati</taxon>
        <taxon>Bacteroidota</taxon>
        <taxon>Chitinophagia</taxon>
        <taxon>Chitinophagales</taxon>
        <taxon>Chitinophagaceae</taxon>
        <taxon>Parasediminibacterium</taxon>
    </lineage>
</organism>
<dbReference type="HAMAP" id="MF_01405">
    <property type="entry name" value="Non_canon_purine_NTPase"/>
    <property type="match status" value="1"/>
</dbReference>
<evidence type="ECO:0000256" key="5">
    <source>
        <dbReference type="ARBA" id="ARBA00022842"/>
    </source>
</evidence>
<comment type="caution">
    <text evidence="7">Lacks conserved residue(s) required for the propagation of feature annotation.</text>
</comment>
<dbReference type="InterPro" id="IPR002637">
    <property type="entry name" value="RdgB/HAM1"/>
</dbReference>
<evidence type="ECO:0000256" key="7">
    <source>
        <dbReference type="HAMAP-Rule" id="MF_01405"/>
    </source>
</evidence>
<gene>
    <name evidence="9" type="primary">rdgB</name>
    <name evidence="9" type="ORF">ACFOW1_07925</name>
</gene>
<dbReference type="PANTHER" id="PTHR11067">
    <property type="entry name" value="INOSINE TRIPHOSPHATE PYROPHOSPHATASE/HAM1 PROTEIN"/>
    <property type="match status" value="1"/>
</dbReference>
<proteinExistence type="inferred from homology"/>
<feature type="binding site" evidence="7">
    <location>
        <position position="78"/>
    </location>
    <ligand>
        <name>substrate</name>
    </ligand>
</feature>
<evidence type="ECO:0000256" key="3">
    <source>
        <dbReference type="ARBA" id="ARBA00022741"/>
    </source>
</evidence>
<feature type="binding site" evidence="7">
    <location>
        <position position="180"/>
    </location>
    <ligand>
        <name>substrate</name>
    </ligand>
</feature>
<feature type="binding site" evidence="7">
    <location>
        <begin position="157"/>
        <end position="160"/>
    </location>
    <ligand>
        <name>substrate</name>
    </ligand>
</feature>
<comment type="function">
    <text evidence="7">Pyrophosphatase that catalyzes the hydrolysis of nucleoside triphosphates to their monophosphate derivatives, with a high preference for the non-canonical purine nucleotides XTP (xanthosine triphosphate), dITP (deoxyinosine triphosphate) and ITP. Seems to function as a house-cleaning enzyme that removes non-canonical purine nucleotides from the nucleotide pool, thus preventing their incorporation into DNA/RNA and avoiding chromosomal lesions.</text>
</comment>
<evidence type="ECO:0000313" key="9">
    <source>
        <dbReference type="EMBL" id="MFC4231814.1"/>
    </source>
</evidence>
<dbReference type="GO" id="GO:0036220">
    <property type="term" value="F:ITP diphosphatase activity"/>
    <property type="evidence" value="ECO:0007669"/>
    <property type="project" value="UniProtKB-EC"/>
</dbReference>
<keyword evidence="10" id="KW-1185">Reference proteome</keyword>
<feature type="active site" description="Proton acceptor" evidence="7">
    <location>
        <position position="77"/>
    </location>
</feature>
<dbReference type="Proteomes" id="UP001595906">
    <property type="component" value="Unassembled WGS sequence"/>
</dbReference>
<comment type="similarity">
    <text evidence="1 7 8">Belongs to the HAM1 NTPase family.</text>
</comment>
<dbReference type="PANTHER" id="PTHR11067:SF9">
    <property type="entry name" value="INOSINE TRIPHOSPHATE PYROPHOSPHATASE"/>
    <property type="match status" value="1"/>
</dbReference>
<dbReference type="InterPro" id="IPR020922">
    <property type="entry name" value="dITP/XTP_pyrophosphatase"/>
</dbReference>
<feature type="binding site" evidence="7">
    <location>
        <position position="77"/>
    </location>
    <ligand>
        <name>Mg(2+)</name>
        <dbReference type="ChEBI" id="CHEBI:18420"/>
    </ligand>
</feature>
<comment type="catalytic activity">
    <reaction evidence="7">
        <text>dITP + H2O = dIMP + diphosphate + H(+)</text>
        <dbReference type="Rhea" id="RHEA:28342"/>
        <dbReference type="ChEBI" id="CHEBI:15377"/>
        <dbReference type="ChEBI" id="CHEBI:15378"/>
        <dbReference type="ChEBI" id="CHEBI:33019"/>
        <dbReference type="ChEBI" id="CHEBI:61194"/>
        <dbReference type="ChEBI" id="CHEBI:61382"/>
        <dbReference type="EC" id="3.6.1.66"/>
    </reaction>
</comment>
<keyword evidence="5 7" id="KW-0460">Magnesium</keyword>
<comment type="catalytic activity">
    <reaction evidence="7">
        <text>ITP + H2O = IMP + diphosphate + H(+)</text>
        <dbReference type="Rhea" id="RHEA:29399"/>
        <dbReference type="ChEBI" id="CHEBI:15377"/>
        <dbReference type="ChEBI" id="CHEBI:15378"/>
        <dbReference type="ChEBI" id="CHEBI:33019"/>
        <dbReference type="ChEBI" id="CHEBI:58053"/>
        <dbReference type="ChEBI" id="CHEBI:61402"/>
        <dbReference type="EC" id="3.6.1.66"/>
    </reaction>
</comment>
<dbReference type="InterPro" id="IPR029001">
    <property type="entry name" value="ITPase-like_fam"/>
</dbReference>
<keyword evidence="4 7" id="KW-0378">Hydrolase</keyword>
<evidence type="ECO:0000256" key="6">
    <source>
        <dbReference type="ARBA" id="ARBA00023080"/>
    </source>
</evidence>
<keyword evidence="3 7" id="KW-0547">Nucleotide-binding</keyword>
<evidence type="ECO:0000313" key="10">
    <source>
        <dbReference type="Proteomes" id="UP001595906"/>
    </source>
</evidence>
<dbReference type="EMBL" id="JBHSDC010000012">
    <property type="protein sequence ID" value="MFC4231814.1"/>
    <property type="molecule type" value="Genomic_DNA"/>
</dbReference>
<keyword evidence="2 7" id="KW-0479">Metal-binding</keyword>
<comment type="catalytic activity">
    <reaction evidence="7">
        <text>XTP + H2O = XMP + diphosphate + H(+)</text>
        <dbReference type="Rhea" id="RHEA:28610"/>
        <dbReference type="ChEBI" id="CHEBI:15377"/>
        <dbReference type="ChEBI" id="CHEBI:15378"/>
        <dbReference type="ChEBI" id="CHEBI:33019"/>
        <dbReference type="ChEBI" id="CHEBI:57464"/>
        <dbReference type="ChEBI" id="CHEBI:61314"/>
        <dbReference type="EC" id="3.6.1.66"/>
    </reaction>
</comment>
<evidence type="ECO:0000256" key="2">
    <source>
        <dbReference type="ARBA" id="ARBA00022723"/>
    </source>
</evidence>
<comment type="subunit">
    <text evidence="7">Homodimer.</text>
</comment>
<evidence type="ECO:0000256" key="1">
    <source>
        <dbReference type="ARBA" id="ARBA00008023"/>
    </source>
</evidence>
<sequence length="216" mass="24032">MQNHINHANQRLIFATNNQHKVDEIKVVIGEHFNIVTLKDAGIAIDIPEPHDTLEANATEKSTTIYRLTGNNVFSEDTGLEVAALNGEPGVKSARYAGEGRDFQANIDKLLANLEGITNRKAQFRTVISLILNNLEHLFEGICEGNIITHQKGLKGFGYDPVFVPNGSTKTFAEMTIEEKNQFSHRKKATDKLIAFLKVQQSLSIITIISSYIWNA</sequence>
<protein>
    <recommendedName>
        <fullName evidence="7">dITP/XTP pyrophosphatase</fullName>
        <ecNumber evidence="7">3.6.1.66</ecNumber>
    </recommendedName>
    <alternativeName>
        <fullName evidence="7">Non-canonical purine NTP pyrophosphatase</fullName>
    </alternativeName>
    <alternativeName>
        <fullName evidence="7">Non-standard purine NTP pyrophosphatase</fullName>
    </alternativeName>
    <alternativeName>
        <fullName evidence="7">Nucleoside-triphosphate diphosphatase</fullName>
    </alternativeName>
    <alternativeName>
        <fullName evidence="7">Nucleoside-triphosphate pyrophosphatase</fullName>
        <shortName evidence="7">NTPase</shortName>
    </alternativeName>
</protein>
<keyword evidence="6 7" id="KW-0546">Nucleotide metabolism</keyword>
<comment type="cofactor">
    <cofactor evidence="7">
        <name>Mg(2+)</name>
        <dbReference type="ChEBI" id="CHEBI:18420"/>
    </cofactor>
    <text evidence="7">Binds 1 Mg(2+) ion per subunit.</text>
</comment>
<dbReference type="Gene3D" id="3.90.950.10">
    <property type="match status" value="1"/>
</dbReference>
<name>A0ABV8PW64_9BACT</name>
<comment type="caution">
    <text evidence="9">The sequence shown here is derived from an EMBL/GenBank/DDBJ whole genome shotgun (WGS) entry which is preliminary data.</text>
</comment>
<dbReference type="NCBIfam" id="TIGR00042">
    <property type="entry name" value="RdgB/HAM1 family non-canonical purine NTP pyrophosphatase"/>
    <property type="match status" value="1"/>
</dbReference>
<dbReference type="Pfam" id="PF01725">
    <property type="entry name" value="Ham1p_like"/>
    <property type="match status" value="1"/>
</dbReference>
<evidence type="ECO:0000256" key="4">
    <source>
        <dbReference type="ARBA" id="ARBA00022801"/>
    </source>
</evidence>
<reference evidence="10" key="1">
    <citation type="journal article" date="2019" name="Int. J. Syst. Evol. Microbiol.">
        <title>The Global Catalogue of Microorganisms (GCM) 10K type strain sequencing project: providing services to taxonomists for standard genome sequencing and annotation.</title>
        <authorList>
            <consortium name="The Broad Institute Genomics Platform"/>
            <consortium name="The Broad Institute Genome Sequencing Center for Infectious Disease"/>
            <person name="Wu L."/>
            <person name="Ma J."/>
        </authorList>
    </citation>
    <scope>NUCLEOTIDE SEQUENCE [LARGE SCALE GENOMIC DNA]</scope>
    <source>
        <strain evidence="10">CECT 8010</strain>
    </source>
</reference>
<accession>A0ABV8PW64</accession>
<dbReference type="SUPFAM" id="SSF52972">
    <property type="entry name" value="ITPase-like"/>
    <property type="match status" value="1"/>
</dbReference>
<dbReference type="EC" id="3.6.1.66" evidence="7"/>
<evidence type="ECO:0000256" key="8">
    <source>
        <dbReference type="RuleBase" id="RU003781"/>
    </source>
</evidence>
<feature type="binding site" evidence="7">
    <location>
        <begin position="16"/>
        <end position="21"/>
    </location>
    <ligand>
        <name>substrate</name>
    </ligand>
</feature>
<dbReference type="RefSeq" id="WP_379013411.1">
    <property type="nucleotide sequence ID" value="NZ_JBHSDC010000012.1"/>
</dbReference>
<dbReference type="CDD" id="cd00515">
    <property type="entry name" value="HAM1"/>
    <property type="match status" value="1"/>
</dbReference>